<dbReference type="SUPFAM" id="SSF52540">
    <property type="entry name" value="P-loop containing nucleoside triphosphate hydrolases"/>
    <property type="match status" value="1"/>
</dbReference>
<dbReference type="Gene3D" id="1.20.1560.10">
    <property type="entry name" value="ABC transporter type 1, transmembrane domain"/>
    <property type="match status" value="1"/>
</dbReference>
<evidence type="ECO:0000313" key="10">
    <source>
        <dbReference type="EMBL" id="MDP9729130.1"/>
    </source>
</evidence>
<dbReference type="InterPro" id="IPR017871">
    <property type="entry name" value="ABC_transporter-like_CS"/>
</dbReference>
<feature type="domain" description="ABC transmembrane type-1" evidence="9">
    <location>
        <begin position="37"/>
        <end position="322"/>
    </location>
</feature>
<evidence type="ECO:0000256" key="6">
    <source>
        <dbReference type="ARBA" id="ARBA00023136"/>
    </source>
</evidence>
<evidence type="ECO:0000256" key="5">
    <source>
        <dbReference type="ARBA" id="ARBA00022989"/>
    </source>
</evidence>
<dbReference type="SUPFAM" id="SSF90123">
    <property type="entry name" value="ABC transporter transmembrane region"/>
    <property type="match status" value="1"/>
</dbReference>
<dbReference type="Pfam" id="PF00664">
    <property type="entry name" value="ABC_membrane"/>
    <property type="match status" value="1"/>
</dbReference>
<keyword evidence="6 7" id="KW-0472">Membrane</keyword>
<dbReference type="InterPro" id="IPR039421">
    <property type="entry name" value="Type_1_exporter"/>
</dbReference>
<comment type="subcellular location">
    <subcellularLocation>
        <location evidence="1">Cell membrane</location>
        <topology evidence="1">Multi-pass membrane protein</topology>
    </subcellularLocation>
</comment>
<feature type="transmembrane region" description="Helical" evidence="7">
    <location>
        <begin position="35"/>
        <end position="57"/>
    </location>
</feature>
<dbReference type="Proteomes" id="UP001229209">
    <property type="component" value="Unassembled WGS sequence"/>
</dbReference>
<feature type="domain" description="ABC transporter" evidence="8">
    <location>
        <begin position="359"/>
        <end position="593"/>
    </location>
</feature>
<dbReference type="PROSITE" id="PS50929">
    <property type="entry name" value="ABC_TM1F"/>
    <property type="match status" value="1"/>
</dbReference>
<dbReference type="InterPro" id="IPR011527">
    <property type="entry name" value="ABC1_TM_dom"/>
</dbReference>
<evidence type="ECO:0000313" key="11">
    <source>
        <dbReference type="Proteomes" id="UP001229209"/>
    </source>
</evidence>
<evidence type="ECO:0000256" key="4">
    <source>
        <dbReference type="ARBA" id="ARBA00022840"/>
    </source>
</evidence>
<feature type="transmembrane region" description="Helical" evidence="7">
    <location>
        <begin position="145"/>
        <end position="172"/>
    </location>
</feature>
<keyword evidence="3" id="KW-0547">Nucleotide-binding</keyword>
<keyword evidence="5 7" id="KW-1133">Transmembrane helix</keyword>
<dbReference type="GO" id="GO:0005524">
    <property type="term" value="F:ATP binding"/>
    <property type="evidence" value="ECO:0007669"/>
    <property type="project" value="UniProtKB-KW"/>
</dbReference>
<dbReference type="CDD" id="cd18544">
    <property type="entry name" value="ABC_6TM_TmrA_like"/>
    <property type="match status" value="1"/>
</dbReference>
<dbReference type="Pfam" id="PF00005">
    <property type="entry name" value="ABC_tran"/>
    <property type="match status" value="1"/>
</dbReference>
<dbReference type="EMBL" id="JAURUO010000011">
    <property type="protein sequence ID" value="MDP9729130.1"/>
    <property type="molecule type" value="Genomic_DNA"/>
</dbReference>
<sequence length="611" mass="69301">MSSLESSLMPQEEILQSRSGVGRKLFHYAKPQKHLFLAAFCLLIIATLGNVIGPILIQRFIDNYLVPRKFPIQPIVSLTIIYLGLQCISAICQYNQLVMFQRAALRVIQQLRQDVFSHVQKLGLAFFDKTPGGTLISRITNDTEAILDLFVSVLSTFIQTIVQLTGIFIAMFYLDAKLALDCLFVAPLLIFINWLYRKISSKIFHVTRHRLSLLNAKMNESLQGMYVIQAMRQQTRLQKEFAYINNAYRSSRMRNIRVNGLMLRPLVDLVYFATLIVIIWFFGRNSLISAVNIGVLYAFVNYLEQFFEPVNNLMQRMNMFQQAMVSAQRVFHLLNEQQLAPQRESSQEQCSAQIYNGRVEFQNVTFSYDGKNPVLKNISFVAEPGQTVALVGHTGSGKSSIVSLLMRFYSIEQGEILIDGQRIESFENDELRKKIGLVLQDPFLFVGDVASNIRLGRFYISDEQVEEAVQFVQADRFIDKLPHGIHEPLGERGSTLSAGERQLLSFARTMAGNPKILILDEATASVDTETEEAIQEALARMRQGRTTIAIAHRLSTIQDADLILVLHHGEIVERGTHQQLLAKQGLYYKMYMLQSGSVTSIPPTPLATFHE</sequence>
<dbReference type="PROSITE" id="PS00211">
    <property type="entry name" value="ABC_TRANSPORTER_1"/>
    <property type="match status" value="1"/>
</dbReference>
<keyword evidence="4 10" id="KW-0067">ATP-binding</keyword>
<proteinExistence type="predicted"/>
<reference evidence="10 11" key="1">
    <citation type="submission" date="2023-07" db="EMBL/GenBank/DDBJ databases">
        <title>Genomic Encyclopedia of Type Strains, Phase IV (KMG-IV): sequencing the most valuable type-strain genomes for metagenomic binning, comparative biology and taxonomic classification.</title>
        <authorList>
            <person name="Goeker M."/>
        </authorList>
    </citation>
    <scope>NUCLEOTIDE SEQUENCE [LARGE SCALE GENOMIC DNA]</scope>
    <source>
        <strain evidence="10 11">DSM 25924</strain>
    </source>
</reference>
<evidence type="ECO:0000259" key="9">
    <source>
        <dbReference type="PROSITE" id="PS50929"/>
    </source>
</evidence>
<dbReference type="CDD" id="cd03254">
    <property type="entry name" value="ABCC_Glucan_exporter_like"/>
    <property type="match status" value="1"/>
</dbReference>
<name>A0ABT9LXY7_9BACL</name>
<evidence type="ECO:0000256" key="7">
    <source>
        <dbReference type="SAM" id="Phobius"/>
    </source>
</evidence>
<dbReference type="SMART" id="SM00382">
    <property type="entry name" value="AAA"/>
    <property type="match status" value="1"/>
</dbReference>
<dbReference type="Gene3D" id="3.40.50.300">
    <property type="entry name" value="P-loop containing nucleotide triphosphate hydrolases"/>
    <property type="match status" value="1"/>
</dbReference>
<evidence type="ECO:0000259" key="8">
    <source>
        <dbReference type="PROSITE" id="PS50893"/>
    </source>
</evidence>
<dbReference type="PANTHER" id="PTHR43394:SF1">
    <property type="entry name" value="ATP-BINDING CASSETTE SUB-FAMILY B MEMBER 10, MITOCHONDRIAL"/>
    <property type="match status" value="1"/>
</dbReference>
<evidence type="ECO:0000256" key="1">
    <source>
        <dbReference type="ARBA" id="ARBA00004651"/>
    </source>
</evidence>
<organism evidence="10 11">
    <name type="scientific">Alicyclobacillus tolerans</name>
    <dbReference type="NCBI Taxonomy" id="90970"/>
    <lineage>
        <taxon>Bacteria</taxon>
        <taxon>Bacillati</taxon>
        <taxon>Bacillota</taxon>
        <taxon>Bacilli</taxon>
        <taxon>Bacillales</taxon>
        <taxon>Alicyclobacillaceae</taxon>
        <taxon>Alicyclobacillus</taxon>
    </lineage>
</organism>
<keyword evidence="2 7" id="KW-0812">Transmembrane</keyword>
<feature type="transmembrane region" description="Helical" evidence="7">
    <location>
        <begin position="261"/>
        <end position="282"/>
    </location>
</feature>
<feature type="transmembrane region" description="Helical" evidence="7">
    <location>
        <begin position="178"/>
        <end position="196"/>
    </location>
</feature>
<protein>
    <submittedName>
        <fullName evidence="10">ATP-binding cassette subfamily B protein</fullName>
    </submittedName>
</protein>
<feature type="transmembrane region" description="Helical" evidence="7">
    <location>
        <begin position="72"/>
        <end position="92"/>
    </location>
</feature>
<dbReference type="InterPro" id="IPR036640">
    <property type="entry name" value="ABC1_TM_sf"/>
</dbReference>
<comment type="caution">
    <text evidence="10">The sequence shown here is derived from an EMBL/GenBank/DDBJ whole genome shotgun (WGS) entry which is preliminary data.</text>
</comment>
<dbReference type="InterPro" id="IPR003439">
    <property type="entry name" value="ABC_transporter-like_ATP-bd"/>
</dbReference>
<dbReference type="PROSITE" id="PS50893">
    <property type="entry name" value="ABC_TRANSPORTER_2"/>
    <property type="match status" value="1"/>
</dbReference>
<evidence type="ECO:0000256" key="3">
    <source>
        <dbReference type="ARBA" id="ARBA00022741"/>
    </source>
</evidence>
<dbReference type="InterPro" id="IPR027417">
    <property type="entry name" value="P-loop_NTPase"/>
</dbReference>
<keyword evidence="11" id="KW-1185">Reference proteome</keyword>
<dbReference type="InterPro" id="IPR003593">
    <property type="entry name" value="AAA+_ATPase"/>
</dbReference>
<dbReference type="PANTHER" id="PTHR43394">
    <property type="entry name" value="ATP-DEPENDENT PERMEASE MDL1, MITOCHONDRIAL"/>
    <property type="match status" value="1"/>
</dbReference>
<accession>A0ABT9LXY7</accession>
<evidence type="ECO:0000256" key="2">
    <source>
        <dbReference type="ARBA" id="ARBA00022692"/>
    </source>
</evidence>
<gene>
    <name evidence="10" type="ORF">J2S04_002099</name>
</gene>